<comment type="caution">
    <text evidence="6">The sequence shown here is derived from an EMBL/GenBank/DDBJ whole genome shotgun (WGS) entry which is preliminary data.</text>
</comment>
<dbReference type="GO" id="GO:0006508">
    <property type="term" value="P:proteolysis"/>
    <property type="evidence" value="ECO:0007669"/>
    <property type="project" value="InterPro"/>
</dbReference>
<dbReference type="PROSITE" id="PS50948">
    <property type="entry name" value="PAN"/>
    <property type="match status" value="1"/>
</dbReference>
<dbReference type="SMART" id="SM00223">
    <property type="entry name" value="APPLE"/>
    <property type="match status" value="2"/>
</dbReference>
<dbReference type="Pfam" id="PF14295">
    <property type="entry name" value="PAN_4"/>
    <property type="match status" value="3"/>
</dbReference>
<name>A0A315UVV8_GAMAF</name>
<feature type="signal peptide" evidence="4">
    <location>
        <begin position="1"/>
        <end position="19"/>
    </location>
</feature>
<evidence type="ECO:0000313" key="6">
    <source>
        <dbReference type="EMBL" id="PWA15267.1"/>
    </source>
</evidence>
<dbReference type="PRINTS" id="PR00005">
    <property type="entry name" value="APPLEDOMAIN"/>
</dbReference>
<feature type="chain" id="PRO_5016275137" description="Apple domain-containing protein" evidence="4">
    <location>
        <begin position="20"/>
        <end position="291"/>
    </location>
</feature>
<dbReference type="AlphaFoldDB" id="A0A315UVV8"/>
<dbReference type="STRING" id="33528.ENSGAFP00000026143"/>
<accession>A0A315UVV8</accession>
<evidence type="ECO:0000256" key="1">
    <source>
        <dbReference type="ARBA" id="ARBA00022737"/>
    </source>
</evidence>
<evidence type="ECO:0000259" key="5">
    <source>
        <dbReference type="PROSITE" id="PS50948"/>
    </source>
</evidence>
<proteinExistence type="predicted"/>
<dbReference type="Gene3D" id="3.50.4.10">
    <property type="entry name" value="Hepatocyte Growth Factor"/>
    <property type="match status" value="3"/>
</dbReference>
<keyword evidence="1" id="KW-0677">Repeat</keyword>
<dbReference type="InterPro" id="IPR003609">
    <property type="entry name" value="Pan_app"/>
</dbReference>
<evidence type="ECO:0000256" key="4">
    <source>
        <dbReference type="SAM" id="SignalP"/>
    </source>
</evidence>
<dbReference type="EMBL" id="NHOQ01002708">
    <property type="protein sequence ID" value="PWA15267.1"/>
    <property type="molecule type" value="Genomic_DNA"/>
</dbReference>
<evidence type="ECO:0000313" key="7">
    <source>
        <dbReference type="Proteomes" id="UP000250572"/>
    </source>
</evidence>
<dbReference type="PROSITE" id="PS51257">
    <property type="entry name" value="PROKAR_LIPOPROTEIN"/>
    <property type="match status" value="1"/>
</dbReference>
<dbReference type="SUPFAM" id="SSF57414">
    <property type="entry name" value="Hairpin loop containing domain-like"/>
    <property type="match status" value="2"/>
</dbReference>
<protein>
    <recommendedName>
        <fullName evidence="5">Apple domain-containing protein</fullName>
    </recommendedName>
</protein>
<dbReference type="CDD" id="cd01100">
    <property type="entry name" value="APPLE_Factor_XI_like"/>
    <property type="match status" value="1"/>
</dbReference>
<dbReference type="Proteomes" id="UP000250572">
    <property type="component" value="Unassembled WGS sequence"/>
</dbReference>
<dbReference type="GO" id="GO:0005576">
    <property type="term" value="C:extracellular region"/>
    <property type="evidence" value="ECO:0007669"/>
    <property type="project" value="InterPro"/>
</dbReference>
<evidence type="ECO:0000256" key="3">
    <source>
        <dbReference type="SAM" id="MobiDB-lite"/>
    </source>
</evidence>
<keyword evidence="7" id="KW-1185">Reference proteome</keyword>
<evidence type="ECO:0000256" key="2">
    <source>
        <dbReference type="ARBA" id="ARBA00023157"/>
    </source>
</evidence>
<organism evidence="6 7">
    <name type="scientific">Gambusia affinis</name>
    <name type="common">Western mosquitofish</name>
    <name type="synonym">Heterandria affinis</name>
    <dbReference type="NCBI Taxonomy" id="33528"/>
    <lineage>
        <taxon>Eukaryota</taxon>
        <taxon>Metazoa</taxon>
        <taxon>Chordata</taxon>
        <taxon>Craniata</taxon>
        <taxon>Vertebrata</taxon>
        <taxon>Euteleostomi</taxon>
        <taxon>Actinopterygii</taxon>
        <taxon>Neopterygii</taxon>
        <taxon>Teleostei</taxon>
        <taxon>Neoteleostei</taxon>
        <taxon>Acanthomorphata</taxon>
        <taxon>Ovalentaria</taxon>
        <taxon>Atherinomorphae</taxon>
        <taxon>Cyprinodontiformes</taxon>
        <taxon>Poeciliidae</taxon>
        <taxon>Poeciliinae</taxon>
        <taxon>Gambusia</taxon>
    </lineage>
</organism>
<gene>
    <name evidence="6" type="ORF">CCH79_00008396</name>
</gene>
<dbReference type="PANTHER" id="PTHR33946">
    <property type="match status" value="1"/>
</dbReference>
<keyword evidence="4" id="KW-0732">Signal</keyword>
<dbReference type="PANTHER" id="PTHR33946:SF4">
    <property type="entry name" value="COAGULATION FACTOR XI"/>
    <property type="match status" value="1"/>
</dbReference>
<keyword evidence="2" id="KW-1015">Disulfide bond</keyword>
<reference evidence="6 7" key="1">
    <citation type="journal article" date="2018" name="G3 (Bethesda)">
        <title>A High-Quality Reference Genome for the Invasive Mosquitofish Gambusia affinis Using a Chicago Library.</title>
        <authorList>
            <person name="Hoffberg S.L."/>
            <person name="Troendle N.J."/>
            <person name="Glenn T.C."/>
            <person name="Mahmud O."/>
            <person name="Louha S."/>
            <person name="Chalopin D."/>
            <person name="Bennetzen J.L."/>
            <person name="Mauricio R."/>
        </authorList>
    </citation>
    <scope>NUCLEOTIDE SEQUENCE [LARGE SCALE GENOMIC DNA]</scope>
    <source>
        <strain evidence="6">NE01/NJP1002.9</strain>
        <tissue evidence="6">Muscle</tissue>
    </source>
</reference>
<dbReference type="InterPro" id="IPR000177">
    <property type="entry name" value="Apple"/>
</dbReference>
<feature type="region of interest" description="Disordered" evidence="3">
    <location>
        <begin position="270"/>
        <end position="291"/>
    </location>
</feature>
<sequence length="291" mass="32939">MKTPFILVTLLCFCAGSFGCDSELRLEWDFPGSDINILFSPDAKHCQFLCTQEATCLFWTFIRPDCIVDDRHYNCFLKATPSGKPEKQNPKQGTTAGYSLKSCNPLPPPSLSKVYEDVNFPGADYRTFFTVDYKACQKACTDDPFCQFFSYHNGKYGEINYRYKCYLKYSWSVPRTPSVVASADRISGFSRELQIIPSSQTVRNPFSPNHVTVYEGVDFPYSDLRYFSLNNAESCENACTSDPNCQFYSYVTSRGLLPALPFSDHKMPLLQSPGDFDQPEETSCPLSPIQT</sequence>
<feature type="domain" description="Apple" evidence="5">
    <location>
        <begin position="103"/>
        <end position="193"/>
    </location>
</feature>